<evidence type="ECO:0000313" key="2">
    <source>
        <dbReference type="Proteomes" id="UP001163046"/>
    </source>
</evidence>
<dbReference type="AlphaFoldDB" id="A0A9X0CPJ8"/>
<keyword evidence="2" id="KW-1185">Reference proteome</keyword>
<organism evidence="1 2">
    <name type="scientific">Desmophyllum pertusum</name>
    <dbReference type="NCBI Taxonomy" id="174260"/>
    <lineage>
        <taxon>Eukaryota</taxon>
        <taxon>Metazoa</taxon>
        <taxon>Cnidaria</taxon>
        <taxon>Anthozoa</taxon>
        <taxon>Hexacorallia</taxon>
        <taxon>Scleractinia</taxon>
        <taxon>Caryophylliina</taxon>
        <taxon>Caryophylliidae</taxon>
        <taxon>Desmophyllum</taxon>
    </lineage>
</organism>
<dbReference type="EMBL" id="MU826923">
    <property type="protein sequence ID" value="KAJ7369508.1"/>
    <property type="molecule type" value="Genomic_DNA"/>
</dbReference>
<reference evidence="1" key="1">
    <citation type="submission" date="2023-01" db="EMBL/GenBank/DDBJ databases">
        <title>Genome assembly of the deep-sea coral Lophelia pertusa.</title>
        <authorList>
            <person name="Herrera S."/>
            <person name="Cordes E."/>
        </authorList>
    </citation>
    <scope>NUCLEOTIDE SEQUENCE</scope>
    <source>
        <strain evidence="1">USNM1676648</strain>
        <tissue evidence="1">Polyp</tissue>
    </source>
</reference>
<comment type="caution">
    <text evidence="1">The sequence shown here is derived from an EMBL/GenBank/DDBJ whole genome shotgun (WGS) entry which is preliminary data.</text>
</comment>
<accession>A0A9X0CPJ8</accession>
<proteinExistence type="predicted"/>
<name>A0A9X0CPJ8_9CNID</name>
<sequence length="228" mass="23788">MLRHSVGTGVVGDETVACCSLEEDGVKIDVGEEAAANAWYELNVAEGVFVWEADLLVGTGVVGDGTVACCSVEEDGAKIDVGEEAAANVWYELDVAEGIFVWEADLLVGTGVVGDGTVACCSVEEDGAKIDVGEEAAANVWYELDVAEGVFVWEADLLVGTGVVGDETVACCSVEEDGVKIDVGDEAAANVWYELNVAEGVFVWEADLLGALIGVDEEGNITTETKIR</sequence>
<dbReference type="Proteomes" id="UP001163046">
    <property type="component" value="Unassembled WGS sequence"/>
</dbReference>
<gene>
    <name evidence="1" type="ORF">OS493_038454</name>
</gene>
<protein>
    <submittedName>
        <fullName evidence="1">Uncharacterized protein</fullName>
    </submittedName>
</protein>
<evidence type="ECO:0000313" key="1">
    <source>
        <dbReference type="EMBL" id="KAJ7369508.1"/>
    </source>
</evidence>